<dbReference type="EMBL" id="MU865290">
    <property type="protein sequence ID" value="KAK4231854.1"/>
    <property type="molecule type" value="Genomic_DNA"/>
</dbReference>
<keyword evidence="2 4" id="KW-0853">WD repeat</keyword>
<organism evidence="7 8">
    <name type="scientific">Podospora fimiseda</name>
    <dbReference type="NCBI Taxonomy" id="252190"/>
    <lineage>
        <taxon>Eukaryota</taxon>
        <taxon>Fungi</taxon>
        <taxon>Dikarya</taxon>
        <taxon>Ascomycota</taxon>
        <taxon>Pezizomycotina</taxon>
        <taxon>Sordariomycetes</taxon>
        <taxon>Sordariomycetidae</taxon>
        <taxon>Sordariales</taxon>
        <taxon>Podosporaceae</taxon>
        <taxon>Podospora</taxon>
    </lineage>
</organism>
<dbReference type="InterPro" id="IPR050995">
    <property type="entry name" value="WD-F-box_domain-protein"/>
</dbReference>
<dbReference type="CDD" id="cd09917">
    <property type="entry name" value="F-box_SF"/>
    <property type="match status" value="1"/>
</dbReference>
<dbReference type="AlphaFoldDB" id="A0AAN7BY81"/>
<dbReference type="SMART" id="SM00256">
    <property type="entry name" value="FBOX"/>
    <property type="match status" value="1"/>
</dbReference>
<protein>
    <submittedName>
        <fullName evidence="7">WD-40 repeat-containing protein</fullName>
    </submittedName>
</protein>
<dbReference type="PROSITE" id="PS50294">
    <property type="entry name" value="WD_REPEATS_REGION"/>
    <property type="match status" value="3"/>
</dbReference>
<proteinExistence type="inferred from homology"/>
<feature type="region of interest" description="Disordered" evidence="5">
    <location>
        <begin position="240"/>
        <end position="274"/>
    </location>
</feature>
<evidence type="ECO:0000256" key="2">
    <source>
        <dbReference type="ARBA" id="ARBA00022574"/>
    </source>
</evidence>
<dbReference type="SMART" id="SM00320">
    <property type="entry name" value="WD40"/>
    <property type="match status" value="7"/>
</dbReference>
<dbReference type="InterPro" id="IPR015943">
    <property type="entry name" value="WD40/YVTN_repeat-like_dom_sf"/>
</dbReference>
<feature type="repeat" description="WD" evidence="4">
    <location>
        <begin position="380"/>
        <end position="423"/>
    </location>
</feature>
<dbReference type="InterPro" id="IPR001680">
    <property type="entry name" value="WD40_rpt"/>
</dbReference>
<sequence length="1045" mass="115232">MAGFNSQADEGYSEDPLNALGTPSSFQTKTRQDAISGLGSGQQMGADMQAWMIQLISELSIHHKTELAMALLSDLPTAVVSQIVEQLKPRLYIDFVRYLPPEICLKILGFLDPVSLINVARSCRAWYDLALDRKLWEHLYYMEGWKAKRDEIVTWEEVINKNWSSQAVSRPVDPETDGHIHKIRAVAVSTLDADMDMMMLDADDSMKQEPRDVAVGEASIFGGPRYGAVESGPSRRVVNTDKYSIGAGSRSKGKGVDRGDRPDLSSVLDGSSRSSNSFFDTVLAFPPSRIPNSTLWVLESFSRRYKMNWKHMYTMRRRLESNWELGKYTNFQFPHPNHPEEGHGECIYSLQFNPQYLVSGSRDKTLKVWSMETRRCIRTLAKHRGSVLCLQFDSDPKEDIIVSGSSDSDVIIWQFSTGKELQILKHAHRESVLNVKFDERILVTCSKDKTIKIFNRKPLRPGDLGYREVDPVANTVNFGYNLTISPEDLPSTPAWTMIAVLEGHSAAVNAVQIHGREVVSASGDRHIKLWDWPKQTCDRTIVGHTKGIACVQYDGRRIVSGSSDDEVKVFDRQTGLEVASLRAHDSLVRTVQAGFGDLPYSAEEDAAEAKRIDQEYFKAVEAGLVDERDRPRPGRRQGNAGSRRPEDICAYGATLPPGGGGGRYGRIVSGSYDTSIIIWRRDKEGVWKDQHHLKQEEAAMAAVRQQGRTATFIPAGLPQTDGHVGIPLHPAVRGAISLQPDTAAAPADAAVSAAGSSSRTASAPPGTSSRALTIQLSHGESSESSSSTVGPGTNQLRRIIDDAIQNGQQAFQRAISAHPGILSQRTYVEAAIDSQQNALARSQLRQAFSGAVIRAQFEQARLRREALRNALAPEASSSASQAGAAQPAQSESTYSPAQMRAAQELLTPAQLRAAHEHQTHARLRDGSQGHVHQVPSSSASSPAPIPPPASLPSITPAQAPSQHRQPHHQHHHHHNHHNHNNHHHPHITHAPIEGHDAANPARVFKLQFDARRIICCSQTSVIVGWDFCNGDLELEEASRFFGHVE</sequence>
<accession>A0AAN7BY81</accession>
<dbReference type="PROSITE" id="PS50082">
    <property type="entry name" value="WD_REPEATS_2"/>
    <property type="match status" value="4"/>
</dbReference>
<feature type="compositionally biased region" description="Basic and acidic residues" evidence="5">
    <location>
        <begin position="913"/>
        <end position="927"/>
    </location>
</feature>
<feature type="domain" description="F-box" evidence="6">
    <location>
        <begin position="93"/>
        <end position="139"/>
    </location>
</feature>
<dbReference type="PANTHER" id="PTHR14604:SF4">
    <property type="entry name" value="F-BOX DOMAIN-CONTAINING PROTEIN"/>
    <property type="match status" value="1"/>
</dbReference>
<feature type="region of interest" description="Disordered" evidence="5">
    <location>
        <begin position="1"/>
        <end position="25"/>
    </location>
</feature>
<feature type="repeat" description="WD" evidence="4">
    <location>
        <begin position="541"/>
        <end position="580"/>
    </location>
</feature>
<dbReference type="Pfam" id="PF12937">
    <property type="entry name" value="F-box-like"/>
    <property type="match status" value="1"/>
</dbReference>
<evidence type="ECO:0000256" key="3">
    <source>
        <dbReference type="ARBA" id="ARBA00022737"/>
    </source>
</evidence>
<feature type="region of interest" description="Disordered" evidence="5">
    <location>
        <begin position="873"/>
        <end position="898"/>
    </location>
</feature>
<dbReference type="Gene3D" id="1.20.1280.50">
    <property type="match status" value="1"/>
</dbReference>
<evidence type="ECO:0000256" key="5">
    <source>
        <dbReference type="SAM" id="MobiDB-lite"/>
    </source>
</evidence>
<feature type="region of interest" description="Disordered" evidence="5">
    <location>
        <begin position="749"/>
        <end position="769"/>
    </location>
</feature>
<dbReference type="PROSITE" id="PS50181">
    <property type="entry name" value="FBOX"/>
    <property type="match status" value="1"/>
</dbReference>
<feature type="repeat" description="WD" evidence="4">
    <location>
        <begin position="340"/>
        <end position="379"/>
    </location>
</feature>
<evidence type="ECO:0000256" key="4">
    <source>
        <dbReference type="PROSITE-ProRule" id="PRU00221"/>
    </source>
</evidence>
<feature type="compositionally biased region" description="Basic residues" evidence="5">
    <location>
        <begin position="964"/>
        <end position="987"/>
    </location>
</feature>
<keyword evidence="8" id="KW-1185">Reference proteome</keyword>
<evidence type="ECO:0000313" key="8">
    <source>
        <dbReference type="Proteomes" id="UP001301958"/>
    </source>
</evidence>
<feature type="repeat" description="WD" evidence="4">
    <location>
        <begin position="501"/>
        <end position="531"/>
    </location>
</feature>
<dbReference type="SUPFAM" id="SSF50978">
    <property type="entry name" value="WD40 repeat-like"/>
    <property type="match status" value="1"/>
</dbReference>
<dbReference type="InterPro" id="IPR020472">
    <property type="entry name" value="WD40_PAC1"/>
</dbReference>
<feature type="compositionally biased region" description="Basic and acidic residues" evidence="5">
    <location>
        <begin position="254"/>
        <end position="263"/>
    </location>
</feature>
<dbReference type="PRINTS" id="PR00320">
    <property type="entry name" value="GPROTEINBRPT"/>
</dbReference>
<evidence type="ECO:0000256" key="1">
    <source>
        <dbReference type="ARBA" id="ARBA00007968"/>
    </source>
</evidence>
<dbReference type="Gene3D" id="2.130.10.10">
    <property type="entry name" value="YVTN repeat-like/Quinoprotein amine dehydrogenase"/>
    <property type="match status" value="2"/>
</dbReference>
<comment type="similarity">
    <text evidence="1">Belongs to the WD repeat MET30/SCONB/SCON-2 family.</text>
</comment>
<dbReference type="PANTHER" id="PTHR14604">
    <property type="entry name" value="WD40 REPEAT PF20"/>
    <property type="match status" value="1"/>
</dbReference>
<evidence type="ECO:0000313" key="7">
    <source>
        <dbReference type="EMBL" id="KAK4231854.1"/>
    </source>
</evidence>
<reference evidence="7" key="2">
    <citation type="submission" date="2023-05" db="EMBL/GenBank/DDBJ databases">
        <authorList>
            <consortium name="Lawrence Berkeley National Laboratory"/>
            <person name="Steindorff A."/>
            <person name="Hensen N."/>
            <person name="Bonometti L."/>
            <person name="Westerberg I."/>
            <person name="Brannstrom I.O."/>
            <person name="Guillou S."/>
            <person name="Cros-Aarteil S."/>
            <person name="Calhoun S."/>
            <person name="Haridas S."/>
            <person name="Kuo A."/>
            <person name="Mondo S."/>
            <person name="Pangilinan J."/>
            <person name="Riley R."/>
            <person name="Labutti K."/>
            <person name="Andreopoulos B."/>
            <person name="Lipzen A."/>
            <person name="Chen C."/>
            <person name="Yanf M."/>
            <person name="Daum C."/>
            <person name="Ng V."/>
            <person name="Clum A."/>
            <person name="Ohm R."/>
            <person name="Martin F."/>
            <person name="Silar P."/>
            <person name="Natvig D."/>
            <person name="Lalanne C."/>
            <person name="Gautier V."/>
            <person name="Ament-Velasquez S.L."/>
            <person name="Kruys A."/>
            <person name="Hutchinson M.I."/>
            <person name="Powell A.J."/>
            <person name="Barry K."/>
            <person name="Miller A.N."/>
            <person name="Grigoriev I.V."/>
            <person name="Debuchy R."/>
            <person name="Gladieux P."/>
            <person name="Thoren M.H."/>
            <person name="Johannesson H."/>
        </authorList>
    </citation>
    <scope>NUCLEOTIDE SEQUENCE</scope>
    <source>
        <strain evidence="7">CBS 990.96</strain>
    </source>
</reference>
<dbReference type="CDD" id="cd00200">
    <property type="entry name" value="WD40"/>
    <property type="match status" value="1"/>
</dbReference>
<evidence type="ECO:0000259" key="6">
    <source>
        <dbReference type="PROSITE" id="PS50181"/>
    </source>
</evidence>
<keyword evidence="3" id="KW-0677">Repeat</keyword>
<dbReference type="Pfam" id="PF00400">
    <property type="entry name" value="WD40"/>
    <property type="match status" value="5"/>
</dbReference>
<dbReference type="InterPro" id="IPR036322">
    <property type="entry name" value="WD40_repeat_dom_sf"/>
</dbReference>
<comment type="caution">
    <text evidence="7">The sequence shown here is derived from an EMBL/GenBank/DDBJ whole genome shotgun (WGS) entry which is preliminary data.</text>
</comment>
<dbReference type="Proteomes" id="UP001301958">
    <property type="component" value="Unassembled WGS sequence"/>
</dbReference>
<dbReference type="InterPro" id="IPR036047">
    <property type="entry name" value="F-box-like_dom_sf"/>
</dbReference>
<name>A0AAN7BY81_9PEZI</name>
<reference evidence="7" key="1">
    <citation type="journal article" date="2023" name="Mol. Phylogenet. Evol.">
        <title>Genome-scale phylogeny and comparative genomics of the fungal order Sordariales.</title>
        <authorList>
            <person name="Hensen N."/>
            <person name="Bonometti L."/>
            <person name="Westerberg I."/>
            <person name="Brannstrom I.O."/>
            <person name="Guillou S."/>
            <person name="Cros-Aarteil S."/>
            <person name="Calhoun S."/>
            <person name="Haridas S."/>
            <person name="Kuo A."/>
            <person name="Mondo S."/>
            <person name="Pangilinan J."/>
            <person name="Riley R."/>
            <person name="LaButti K."/>
            <person name="Andreopoulos B."/>
            <person name="Lipzen A."/>
            <person name="Chen C."/>
            <person name="Yan M."/>
            <person name="Daum C."/>
            <person name="Ng V."/>
            <person name="Clum A."/>
            <person name="Steindorff A."/>
            <person name="Ohm R.A."/>
            <person name="Martin F."/>
            <person name="Silar P."/>
            <person name="Natvig D.O."/>
            <person name="Lalanne C."/>
            <person name="Gautier V."/>
            <person name="Ament-Velasquez S.L."/>
            <person name="Kruys A."/>
            <person name="Hutchinson M.I."/>
            <person name="Powell A.J."/>
            <person name="Barry K."/>
            <person name="Miller A.N."/>
            <person name="Grigoriev I.V."/>
            <person name="Debuchy R."/>
            <person name="Gladieux P."/>
            <person name="Hiltunen Thoren M."/>
            <person name="Johannesson H."/>
        </authorList>
    </citation>
    <scope>NUCLEOTIDE SEQUENCE</scope>
    <source>
        <strain evidence="7">CBS 990.96</strain>
    </source>
</reference>
<feature type="region of interest" description="Disordered" evidence="5">
    <location>
        <begin position="913"/>
        <end position="993"/>
    </location>
</feature>
<feature type="compositionally biased region" description="Low complexity" evidence="5">
    <location>
        <begin position="873"/>
        <end position="892"/>
    </location>
</feature>
<feature type="region of interest" description="Disordered" evidence="5">
    <location>
        <begin position="623"/>
        <end position="654"/>
    </location>
</feature>
<dbReference type="SUPFAM" id="SSF81383">
    <property type="entry name" value="F-box domain"/>
    <property type="match status" value="1"/>
</dbReference>
<gene>
    <name evidence="7" type="ORF">QBC38DRAFT_464741</name>
</gene>
<feature type="compositionally biased region" description="Low complexity" evidence="5">
    <location>
        <begin position="265"/>
        <end position="274"/>
    </location>
</feature>
<dbReference type="InterPro" id="IPR001810">
    <property type="entry name" value="F-box_dom"/>
</dbReference>